<feature type="compositionally biased region" description="Polar residues" evidence="1">
    <location>
        <begin position="65"/>
        <end position="91"/>
    </location>
</feature>
<name>A0ABD1XM59_9MARC</name>
<reference evidence="2 3" key="1">
    <citation type="submission" date="2024-09" db="EMBL/GenBank/DDBJ databases">
        <title>Chromosome-scale assembly of Riccia fluitans.</title>
        <authorList>
            <person name="Paukszto L."/>
            <person name="Sawicki J."/>
            <person name="Karawczyk K."/>
            <person name="Piernik-Szablinska J."/>
            <person name="Szczecinska M."/>
            <person name="Mazdziarz M."/>
        </authorList>
    </citation>
    <scope>NUCLEOTIDE SEQUENCE [LARGE SCALE GENOMIC DNA]</scope>
    <source>
        <strain evidence="2">Rf_01</strain>
        <tissue evidence="2">Aerial parts of the thallus</tissue>
    </source>
</reference>
<evidence type="ECO:0000256" key="1">
    <source>
        <dbReference type="SAM" id="MobiDB-lite"/>
    </source>
</evidence>
<feature type="compositionally biased region" description="Basic and acidic residues" evidence="1">
    <location>
        <begin position="1"/>
        <end position="19"/>
    </location>
</feature>
<accession>A0ABD1XM59</accession>
<dbReference type="AlphaFoldDB" id="A0ABD1XM59"/>
<gene>
    <name evidence="2" type="ORF">R1flu_028599</name>
</gene>
<evidence type="ECO:0000313" key="2">
    <source>
        <dbReference type="EMBL" id="KAL2610026.1"/>
    </source>
</evidence>
<proteinExistence type="predicted"/>
<dbReference type="EMBL" id="JBHFFA010000008">
    <property type="protein sequence ID" value="KAL2610026.1"/>
    <property type="molecule type" value="Genomic_DNA"/>
</dbReference>
<dbReference type="Proteomes" id="UP001605036">
    <property type="component" value="Unassembled WGS sequence"/>
</dbReference>
<protein>
    <submittedName>
        <fullName evidence="2">Uncharacterized protein</fullName>
    </submittedName>
</protein>
<organism evidence="2 3">
    <name type="scientific">Riccia fluitans</name>
    <dbReference type="NCBI Taxonomy" id="41844"/>
    <lineage>
        <taxon>Eukaryota</taxon>
        <taxon>Viridiplantae</taxon>
        <taxon>Streptophyta</taxon>
        <taxon>Embryophyta</taxon>
        <taxon>Marchantiophyta</taxon>
        <taxon>Marchantiopsida</taxon>
        <taxon>Marchantiidae</taxon>
        <taxon>Marchantiales</taxon>
        <taxon>Ricciaceae</taxon>
        <taxon>Riccia</taxon>
    </lineage>
</organism>
<feature type="region of interest" description="Disordered" evidence="1">
    <location>
        <begin position="1"/>
        <end position="91"/>
    </location>
</feature>
<sequence>MNNRECERAAELVSLHDMESTSDALDEEEQEIESAFLGNIRDEPSLAYAEGPKGSDASHARPHKSNFSSPSSVANANTHFDNNPVFSQPLP</sequence>
<comment type="caution">
    <text evidence="2">The sequence shown here is derived from an EMBL/GenBank/DDBJ whole genome shotgun (WGS) entry which is preliminary data.</text>
</comment>
<keyword evidence="3" id="KW-1185">Reference proteome</keyword>
<evidence type="ECO:0000313" key="3">
    <source>
        <dbReference type="Proteomes" id="UP001605036"/>
    </source>
</evidence>